<dbReference type="Proteomes" id="UP000593567">
    <property type="component" value="Unassembled WGS sequence"/>
</dbReference>
<dbReference type="AlphaFoldDB" id="A0A7J7K5Y4"/>
<name>A0A7J7K5Y4_BUGNE</name>
<keyword evidence="1" id="KW-0472">Membrane</keyword>
<keyword evidence="1" id="KW-1133">Transmembrane helix</keyword>
<feature type="transmembrane region" description="Helical" evidence="1">
    <location>
        <begin position="36"/>
        <end position="58"/>
    </location>
</feature>
<evidence type="ECO:0000256" key="1">
    <source>
        <dbReference type="SAM" id="Phobius"/>
    </source>
</evidence>
<comment type="caution">
    <text evidence="2">The sequence shown here is derived from an EMBL/GenBank/DDBJ whole genome shotgun (WGS) entry which is preliminary data.</text>
</comment>
<dbReference type="EMBL" id="VXIV02001172">
    <property type="protein sequence ID" value="KAF6034032.1"/>
    <property type="molecule type" value="Genomic_DNA"/>
</dbReference>
<proteinExistence type="predicted"/>
<sequence length="216" mass="24212">MGEGYVSTAFKLLVSPLKVGRHKRTGRGGPVEQDGLISSILILVYLVGLSVSVIISQFLSSERVVTGHQVQPFVTQLFLILLLIPGVATIAYAFKYRGYIRTVIHHPHTMSYPEIINMAGLYIFASCAIAFDLFLCHLYHTSLQKAIETLDSTMKKEGAALQDVQELQKLNDCAEKMQPFQREGSEMLQTIVASHRINVEHKREILFKDFNLTVCT</sequence>
<feature type="transmembrane region" description="Helical" evidence="1">
    <location>
        <begin position="115"/>
        <end position="135"/>
    </location>
</feature>
<protein>
    <submittedName>
        <fullName evidence="2">Uncharacterized protein</fullName>
    </submittedName>
</protein>
<feature type="transmembrane region" description="Helical" evidence="1">
    <location>
        <begin position="73"/>
        <end position="94"/>
    </location>
</feature>
<reference evidence="2" key="1">
    <citation type="submission" date="2020-06" db="EMBL/GenBank/DDBJ databases">
        <title>Draft genome of Bugula neritina, a colonial animal packing powerful symbionts and potential medicines.</title>
        <authorList>
            <person name="Rayko M."/>
        </authorList>
    </citation>
    <scope>NUCLEOTIDE SEQUENCE [LARGE SCALE GENOMIC DNA]</scope>
    <source>
        <strain evidence="2">Kwan_BN1</strain>
    </source>
</reference>
<evidence type="ECO:0000313" key="2">
    <source>
        <dbReference type="EMBL" id="KAF6034032.1"/>
    </source>
</evidence>
<gene>
    <name evidence="2" type="ORF">EB796_007659</name>
</gene>
<keyword evidence="3" id="KW-1185">Reference proteome</keyword>
<keyword evidence="1" id="KW-0812">Transmembrane</keyword>
<evidence type="ECO:0000313" key="3">
    <source>
        <dbReference type="Proteomes" id="UP000593567"/>
    </source>
</evidence>
<accession>A0A7J7K5Y4</accession>
<organism evidence="2 3">
    <name type="scientific">Bugula neritina</name>
    <name type="common">Brown bryozoan</name>
    <name type="synonym">Sertularia neritina</name>
    <dbReference type="NCBI Taxonomy" id="10212"/>
    <lineage>
        <taxon>Eukaryota</taxon>
        <taxon>Metazoa</taxon>
        <taxon>Spiralia</taxon>
        <taxon>Lophotrochozoa</taxon>
        <taxon>Bryozoa</taxon>
        <taxon>Gymnolaemata</taxon>
        <taxon>Cheilostomatida</taxon>
        <taxon>Flustrina</taxon>
        <taxon>Buguloidea</taxon>
        <taxon>Bugulidae</taxon>
        <taxon>Bugula</taxon>
    </lineage>
</organism>